<gene>
    <name evidence="1" type="ORF">E2C01_044396</name>
</gene>
<accession>A0A5B7FYP9</accession>
<protein>
    <submittedName>
        <fullName evidence="1">Uncharacterized protein</fullName>
    </submittedName>
</protein>
<comment type="caution">
    <text evidence="1">The sequence shown here is derived from an EMBL/GenBank/DDBJ whole genome shotgun (WGS) entry which is preliminary data.</text>
</comment>
<evidence type="ECO:0000313" key="1">
    <source>
        <dbReference type="EMBL" id="MPC50567.1"/>
    </source>
</evidence>
<reference evidence="1 2" key="1">
    <citation type="submission" date="2019-05" db="EMBL/GenBank/DDBJ databases">
        <title>Another draft genome of Portunus trituberculatus and its Hox gene families provides insights of decapod evolution.</title>
        <authorList>
            <person name="Jeong J.-H."/>
            <person name="Song I."/>
            <person name="Kim S."/>
            <person name="Choi T."/>
            <person name="Kim D."/>
            <person name="Ryu S."/>
            <person name="Kim W."/>
        </authorList>
    </citation>
    <scope>NUCLEOTIDE SEQUENCE [LARGE SCALE GENOMIC DNA]</scope>
    <source>
        <tissue evidence="1">Muscle</tissue>
    </source>
</reference>
<proteinExistence type="predicted"/>
<sequence length="146" mass="16344">MYKIPETFSPSIHVKTNNNSRVQSFITLDKSFCVIARKCCPACLLTSNTNDMSQTTKNYQTCGELVVYAELDLSKGEAEKKADVKTDEKTEYAQIVGTITDNREDEKKERASSQDLNLELKFSGVSNKSPVGVLLVCTKIYGYAYF</sequence>
<name>A0A5B7FYP9_PORTR</name>
<keyword evidence="2" id="KW-1185">Reference proteome</keyword>
<dbReference type="OrthoDB" id="6369918at2759"/>
<dbReference type="Proteomes" id="UP000324222">
    <property type="component" value="Unassembled WGS sequence"/>
</dbReference>
<organism evidence="1 2">
    <name type="scientific">Portunus trituberculatus</name>
    <name type="common">Swimming crab</name>
    <name type="synonym">Neptunus trituberculatus</name>
    <dbReference type="NCBI Taxonomy" id="210409"/>
    <lineage>
        <taxon>Eukaryota</taxon>
        <taxon>Metazoa</taxon>
        <taxon>Ecdysozoa</taxon>
        <taxon>Arthropoda</taxon>
        <taxon>Crustacea</taxon>
        <taxon>Multicrustacea</taxon>
        <taxon>Malacostraca</taxon>
        <taxon>Eumalacostraca</taxon>
        <taxon>Eucarida</taxon>
        <taxon>Decapoda</taxon>
        <taxon>Pleocyemata</taxon>
        <taxon>Brachyura</taxon>
        <taxon>Eubrachyura</taxon>
        <taxon>Portunoidea</taxon>
        <taxon>Portunidae</taxon>
        <taxon>Portuninae</taxon>
        <taxon>Portunus</taxon>
    </lineage>
</organism>
<dbReference type="AlphaFoldDB" id="A0A5B7FYP9"/>
<dbReference type="EMBL" id="VSRR010009585">
    <property type="protein sequence ID" value="MPC50567.1"/>
    <property type="molecule type" value="Genomic_DNA"/>
</dbReference>
<evidence type="ECO:0000313" key="2">
    <source>
        <dbReference type="Proteomes" id="UP000324222"/>
    </source>
</evidence>